<keyword evidence="3" id="KW-0732">Signal</keyword>
<evidence type="ECO:0000256" key="3">
    <source>
        <dbReference type="SAM" id="SignalP"/>
    </source>
</evidence>
<keyword evidence="8" id="KW-1185">Reference proteome</keyword>
<evidence type="ECO:0000259" key="5">
    <source>
        <dbReference type="Pfam" id="PF14508"/>
    </source>
</evidence>
<dbReference type="KEGG" id="adin:H7849_04385"/>
<evidence type="ECO:0000259" key="6">
    <source>
        <dbReference type="Pfam" id="PF14509"/>
    </source>
</evidence>
<dbReference type="InterPro" id="IPR052720">
    <property type="entry name" value="Glycosyl_hydrolase_97"/>
</dbReference>
<dbReference type="Pfam" id="PF14508">
    <property type="entry name" value="GH97_N"/>
    <property type="match status" value="1"/>
</dbReference>
<dbReference type="EMBL" id="CP060394">
    <property type="protein sequence ID" value="QNI33213.1"/>
    <property type="molecule type" value="Genomic_DNA"/>
</dbReference>
<dbReference type="RefSeq" id="WP_186744455.1">
    <property type="nucleotide sequence ID" value="NZ_CP060394.1"/>
</dbReference>
<dbReference type="InterPro" id="IPR013785">
    <property type="entry name" value="Aldolase_TIM"/>
</dbReference>
<dbReference type="InterPro" id="IPR014718">
    <property type="entry name" value="GH-type_carb-bd"/>
</dbReference>
<dbReference type="InterPro" id="IPR029486">
    <property type="entry name" value="GH97_N"/>
</dbReference>
<reference evidence="7 8" key="1">
    <citation type="submission" date="2020-08" db="EMBL/GenBank/DDBJ databases">
        <title>Edaphobacter telluris sp. nov. and Acidobacterium dinghuensis sp. nov., two acidobacteria isolated from forest soil.</title>
        <authorList>
            <person name="Fu J."/>
            <person name="Qiu L."/>
        </authorList>
    </citation>
    <scope>NUCLEOTIDE SEQUENCE [LARGE SCALE GENOMIC DNA]</scope>
    <source>
        <strain evidence="7">4Y35</strain>
    </source>
</reference>
<dbReference type="GO" id="GO:0016798">
    <property type="term" value="F:hydrolase activity, acting on glycosyl bonds"/>
    <property type="evidence" value="ECO:0007669"/>
    <property type="project" value="UniProtKB-KW"/>
</dbReference>
<evidence type="ECO:0000313" key="7">
    <source>
        <dbReference type="EMBL" id="QNI33213.1"/>
    </source>
</evidence>
<dbReference type="Proteomes" id="UP000515312">
    <property type="component" value="Chromosome"/>
</dbReference>
<dbReference type="SUPFAM" id="SSF51445">
    <property type="entry name" value="(Trans)glycosidases"/>
    <property type="match status" value="1"/>
</dbReference>
<name>A0A7G8BKZ3_9BACT</name>
<dbReference type="Gene3D" id="3.20.20.70">
    <property type="entry name" value="Aldolase class I"/>
    <property type="match status" value="1"/>
</dbReference>
<feature type="domain" description="Glycosyl-hydrolase 97 N-terminal" evidence="5">
    <location>
        <begin position="29"/>
        <end position="300"/>
    </location>
</feature>
<evidence type="ECO:0000259" key="4">
    <source>
        <dbReference type="Pfam" id="PF10566"/>
    </source>
</evidence>
<evidence type="ECO:0000313" key="8">
    <source>
        <dbReference type="Proteomes" id="UP000515312"/>
    </source>
</evidence>
<evidence type="ECO:0000256" key="2">
    <source>
        <dbReference type="ARBA" id="ARBA00023295"/>
    </source>
</evidence>
<keyword evidence="1 7" id="KW-0378">Hydrolase</keyword>
<dbReference type="Pfam" id="PF10566">
    <property type="entry name" value="Glyco_hydro_97"/>
    <property type="match status" value="1"/>
</dbReference>
<dbReference type="Gene3D" id="2.60.40.1180">
    <property type="entry name" value="Golgi alpha-mannosidase II"/>
    <property type="match status" value="1"/>
</dbReference>
<dbReference type="InterPro" id="IPR017853">
    <property type="entry name" value="GH"/>
</dbReference>
<dbReference type="PANTHER" id="PTHR35803:SF2">
    <property type="entry name" value="RETAINING ALPHA-GALACTOSIDASE"/>
    <property type="match status" value="1"/>
</dbReference>
<protein>
    <submittedName>
        <fullName evidence="7">Glycoside hydrolase family 97 protein</fullName>
    </submittedName>
</protein>
<feature type="signal peptide" evidence="3">
    <location>
        <begin position="1"/>
        <end position="18"/>
    </location>
</feature>
<proteinExistence type="predicted"/>
<dbReference type="Gene3D" id="2.70.98.10">
    <property type="match status" value="1"/>
</dbReference>
<sequence>MLKVCTPLLTCTAMVSFASCFSQTVPVKLASPDGQIVVHFGTQPQKSTESGGGKLVYSVDFHGKPVLSESGLSLELGDQQALGSDVKITGADTGQGVDDYTMQYQKVSKVHDAYNSLTVHVVEDGSRHRRMDIEARAYNAGIAFRYVLPEQGSVKELQLRQENTEFRLTTDATDWLLALPNYRSSYESEYVKLPTSALSNQGGVSSNFLIGLPLLMHEPGAAWMSLMEADIEGNSSMYVSNPSGNWAGHWFVSKLAPRFDRPEYAVLGTLPHHSAWRVLAIADDPGRLVESTLVYDLSPPSRVQDTSWIHAGKASWNWWVNDIDKNGNSAYTTDNMKYYVDFASESGFPYMMLDAGWATGRDITRMNGKIDIPELVRYAAMKNVKVWIWCYSESVMDQMKEAFPLFEKWGVAGVKIDFVNRDDQQGVQFYYDVARDAAEHHLMVDFHGTRTPWGLERTYPNVLSYEGVLGMENNKVGRRDSPVDRAVFTFTRLLAGPMDYTPGGFNNATEDGFVAQNTSPMVMGTRAQQLALYVIFQTPIQMVSDSPQMYAGQPAFQFIKDVPVSWDSTHVLNGVPGEYITMARQSGDEWYLGSMTNWESRKLSVPLSFLGEGSYTAEIYEDGANADSNPKHVTIRKQTVRKGQTLTLQLAQGGGCAIRFIPAQKH</sequence>
<dbReference type="InterPro" id="IPR029483">
    <property type="entry name" value="GH97_C"/>
</dbReference>
<dbReference type="PANTHER" id="PTHR35803">
    <property type="entry name" value="GLUCAN 1,4-ALPHA-GLUCOSIDASE SUSB-RELATED"/>
    <property type="match status" value="1"/>
</dbReference>
<keyword evidence="2" id="KW-0326">Glycosidase</keyword>
<feature type="domain" description="Glycosyl-hydrolase 97 catalytic" evidence="4">
    <location>
        <begin position="316"/>
        <end position="468"/>
    </location>
</feature>
<dbReference type="AlphaFoldDB" id="A0A7G8BKZ3"/>
<dbReference type="PROSITE" id="PS51257">
    <property type="entry name" value="PROKAR_LIPOPROTEIN"/>
    <property type="match status" value="1"/>
</dbReference>
<organism evidence="7 8">
    <name type="scientific">Alloacidobacterium dinghuense</name>
    <dbReference type="NCBI Taxonomy" id="2763107"/>
    <lineage>
        <taxon>Bacteria</taxon>
        <taxon>Pseudomonadati</taxon>
        <taxon>Acidobacteriota</taxon>
        <taxon>Terriglobia</taxon>
        <taxon>Terriglobales</taxon>
        <taxon>Acidobacteriaceae</taxon>
        <taxon>Alloacidobacterium</taxon>
    </lineage>
</organism>
<accession>A0A7G8BKZ3</accession>
<dbReference type="Pfam" id="PF14509">
    <property type="entry name" value="GH97_C"/>
    <property type="match status" value="1"/>
</dbReference>
<evidence type="ECO:0000256" key="1">
    <source>
        <dbReference type="ARBA" id="ARBA00022801"/>
    </source>
</evidence>
<dbReference type="GO" id="GO:0030246">
    <property type="term" value="F:carbohydrate binding"/>
    <property type="evidence" value="ECO:0007669"/>
    <property type="project" value="InterPro"/>
</dbReference>
<gene>
    <name evidence="7" type="ORF">H7849_04385</name>
</gene>
<dbReference type="InterPro" id="IPR013780">
    <property type="entry name" value="Glyco_hydro_b"/>
</dbReference>
<feature type="chain" id="PRO_5028887108" evidence="3">
    <location>
        <begin position="19"/>
        <end position="666"/>
    </location>
</feature>
<dbReference type="InterPro" id="IPR019563">
    <property type="entry name" value="GH97_catalytic"/>
</dbReference>
<feature type="domain" description="Glycosyl-hydrolase 97 C-terminal oligomerisation" evidence="6">
    <location>
        <begin position="565"/>
        <end position="660"/>
    </location>
</feature>